<keyword evidence="13" id="KW-0902">Two-component regulatory system</keyword>
<evidence type="ECO:0000256" key="18">
    <source>
        <dbReference type="SAM" id="Phobius"/>
    </source>
</evidence>
<evidence type="ECO:0000256" key="10">
    <source>
        <dbReference type="ARBA" id="ARBA00022777"/>
    </source>
</evidence>
<dbReference type="PANTHER" id="PTHR43065">
    <property type="entry name" value="SENSOR HISTIDINE KINASE"/>
    <property type="match status" value="1"/>
</dbReference>
<dbReference type="PANTHER" id="PTHR43065:SF46">
    <property type="entry name" value="C4-DICARBOXYLATE TRANSPORT SENSOR PROTEIN DCTB"/>
    <property type="match status" value="1"/>
</dbReference>
<dbReference type="Gene3D" id="3.30.565.10">
    <property type="entry name" value="Histidine kinase-like ATPase, C-terminal domain"/>
    <property type="match status" value="1"/>
</dbReference>
<reference evidence="21" key="1">
    <citation type="submission" date="2016-07" db="EMBL/GenBank/DDBJ databases">
        <authorList>
            <person name="Florea S."/>
            <person name="Webb J.S."/>
            <person name="Jaromczyk J."/>
            <person name="Schardl C.L."/>
        </authorList>
    </citation>
    <scope>NUCLEOTIDE SEQUENCE [LARGE SCALE GENOMIC DNA]</scope>
    <source>
        <strain evidence="21">MV-1</strain>
    </source>
</reference>
<dbReference type="GO" id="GO:0005886">
    <property type="term" value="C:plasma membrane"/>
    <property type="evidence" value="ECO:0007669"/>
    <property type="project" value="UniProtKB-SubCell"/>
</dbReference>
<dbReference type="PROSITE" id="PS50109">
    <property type="entry name" value="HIS_KIN"/>
    <property type="match status" value="1"/>
</dbReference>
<feature type="coiled-coil region" evidence="17">
    <location>
        <begin position="315"/>
        <end position="349"/>
    </location>
</feature>
<dbReference type="PRINTS" id="PR00344">
    <property type="entry name" value="BCTRLSENSOR"/>
</dbReference>
<dbReference type="CDD" id="cd00082">
    <property type="entry name" value="HisKA"/>
    <property type="match status" value="1"/>
</dbReference>
<comment type="function">
    <text evidence="15">Member of the two-component regulatory system DctB/DctD involved in the transport of C4-dicarboxylates. DctB functions as a membrane-associated protein kinase that phosphorylates DctD in response to environmental signals.</text>
</comment>
<organism evidence="20 21">
    <name type="scientific">Magnetovibrio blakemorei</name>
    <dbReference type="NCBI Taxonomy" id="28181"/>
    <lineage>
        <taxon>Bacteria</taxon>
        <taxon>Pseudomonadati</taxon>
        <taxon>Pseudomonadota</taxon>
        <taxon>Alphaproteobacteria</taxon>
        <taxon>Rhodospirillales</taxon>
        <taxon>Magnetovibrionaceae</taxon>
        <taxon>Magnetovibrio</taxon>
    </lineage>
</organism>
<evidence type="ECO:0000256" key="2">
    <source>
        <dbReference type="ARBA" id="ARBA00004429"/>
    </source>
</evidence>
<keyword evidence="8 18" id="KW-0812">Transmembrane</keyword>
<evidence type="ECO:0000256" key="6">
    <source>
        <dbReference type="ARBA" id="ARBA00022553"/>
    </source>
</evidence>
<keyword evidence="12 18" id="KW-1133">Transmembrane helix</keyword>
<evidence type="ECO:0000256" key="5">
    <source>
        <dbReference type="ARBA" id="ARBA00022519"/>
    </source>
</evidence>
<feature type="domain" description="Histidine kinase" evidence="19">
    <location>
        <begin position="365"/>
        <end position="585"/>
    </location>
</feature>
<keyword evidence="9" id="KW-0547">Nucleotide-binding</keyword>
<evidence type="ECO:0000256" key="8">
    <source>
        <dbReference type="ARBA" id="ARBA00022692"/>
    </source>
</evidence>
<dbReference type="InterPro" id="IPR036890">
    <property type="entry name" value="HATPase_C_sf"/>
</dbReference>
<keyword evidence="21" id="KW-1185">Reference proteome</keyword>
<evidence type="ECO:0000313" key="21">
    <source>
        <dbReference type="Proteomes" id="UP000095347"/>
    </source>
</evidence>
<feature type="transmembrane region" description="Helical" evidence="18">
    <location>
        <begin position="283"/>
        <end position="305"/>
    </location>
</feature>
<evidence type="ECO:0000259" key="19">
    <source>
        <dbReference type="PROSITE" id="PS50109"/>
    </source>
</evidence>
<keyword evidence="5" id="KW-0997">Cell inner membrane</keyword>
<accession>A0A1E5Q8J0</accession>
<dbReference type="SUPFAM" id="SSF55874">
    <property type="entry name" value="ATPase domain of HSP90 chaperone/DNA topoisomerase II/histidine kinase"/>
    <property type="match status" value="1"/>
</dbReference>
<dbReference type="Proteomes" id="UP000095347">
    <property type="component" value="Unassembled WGS sequence"/>
</dbReference>
<keyword evidence="10" id="KW-0418">Kinase</keyword>
<gene>
    <name evidence="20" type="ORF">BEN30_08240</name>
</gene>
<dbReference type="GO" id="GO:0000155">
    <property type="term" value="F:phosphorelay sensor kinase activity"/>
    <property type="evidence" value="ECO:0007669"/>
    <property type="project" value="InterPro"/>
</dbReference>
<dbReference type="STRING" id="28181.BEN30_08240"/>
<dbReference type="Gene3D" id="3.30.450.20">
    <property type="entry name" value="PAS domain"/>
    <property type="match status" value="2"/>
</dbReference>
<dbReference type="SUPFAM" id="SSF47384">
    <property type="entry name" value="Homodimeric domain of signal transducing histidine kinase"/>
    <property type="match status" value="1"/>
</dbReference>
<dbReference type="Pfam" id="PF02518">
    <property type="entry name" value="HATPase_c"/>
    <property type="match status" value="1"/>
</dbReference>
<evidence type="ECO:0000256" key="12">
    <source>
        <dbReference type="ARBA" id="ARBA00022989"/>
    </source>
</evidence>
<keyword evidence="17" id="KW-0175">Coiled coil</keyword>
<name>A0A1E5Q8J0_9PROT</name>
<dbReference type="SMART" id="SM00387">
    <property type="entry name" value="HATPase_c"/>
    <property type="match status" value="1"/>
</dbReference>
<evidence type="ECO:0000256" key="14">
    <source>
        <dbReference type="ARBA" id="ARBA00023136"/>
    </source>
</evidence>
<comment type="caution">
    <text evidence="20">The sequence shown here is derived from an EMBL/GenBank/DDBJ whole genome shotgun (WGS) entry which is preliminary data.</text>
</comment>
<dbReference type="SUPFAM" id="SSF103190">
    <property type="entry name" value="Sensory domain-like"/>
    <property type="match status" value="1"/>
</dbReference>
<dbReference type="InterPro" id="IPR017055">
    <property type="entry name" value="Sig_transdc_His_kinase_DctB"/>
</dbReference>
<dbReference type="EC" id="2.7.13.3" evidence="3"/>
<keyword evidence="7" id="KW-0808">Transferase</keyword>
<dbReference type="InterPro" id="IPR003594">
    <property type="entry name" value="HATPase_dom"/>
</dbReference>
<keyword evidence="6" id="KW-0597">Phosphoprotein</keyword>
<dbReference type="Gene3D" id="1.10.287.130">
    <property type="match status" value="1"/>
</dbReference>
<dbReference type="GO" id="GO:0005524">
    <property type="term" value="F:ATP binding"/>
    <property type="evidence" value="ECO:0007669"/>
    <property type="project" value="UniProtKB-KW"/>
</dbReference>
<dbReference type="InterPro" id="IPR029151">
    <property type="entry name" value="Sensor-like_sf"/>
</dbReference>
<dbReference type="InterPro" id="IPR003661">
    <property type="entry name" value="HisK_dim/P_dom"/>
</dbReference>
<dbReference type="EMBL" id="MCGG01000020">
    <property type="protein sequence ID" value="OEJ67712.1"/>
    <property type="molecule type" value="Genomic_DNA"/>
</dbReference>
<evidence type="ECO:0000256" key="9">
    <source>
        <dbReference type="ARBA" id="ARBA00022741"/>
    </source>
</evidence>
<evidence type="ECO:0000256" key="4">
    <source>
        <dbReference type="ARBA" id="ARBA00022475"/>
    </source>
</evidence>
<comment type="catalytic activity">
    <reaction evidence="1">
        <text>ATP + protein L-histidine = ADP + protein N-phospho-L-histidine.</text>
        <dbReference type="EC" id="2.7.13.3"/>
    </reaction>
</comment>
<evidence type="ECO:0000256" key="13">
    <source>
        <dbReference type="ARBA" id="ARBA00023012"/>
    </source>
</evidence>
<sequence>MWFLLLPILFYGLYAGMRGWLSTNLHASSSQTLTLYVAGLEELLSKYRVLPEIYAQHPTVRAMLEQPDDTDLRQRVNLLLQRYNTMSQAADTYVLDTNGLTLAASNWDQDVTFVGRNFNYRPYFLEAMSTGRGRFFALGTTSFQRGYYMSSAITNKKGATIGVMVVKVDVAAAETGWNAPDHEVIVTDRAGIVFLASRPTWLYNALGDPSSEALAELGQNRRYADKQIGRLPFEISTAAPPWQATFSPVPHDGPSYLAAHQDINDGEWQVWILANTSPILNTALAYAGTIILVITFGVVAFVSLIERRRGLLRALSVQQRARQVLENSSQELERQVEMRTADLKRTQNELVQAGKMAALGQMSVGINHELNQPLTAIRSYASNAGKLLDYGRLEEARENMSLISILSERMGDIILRLKIFARESSDERTPQILQTVINDTMRIVEPRLKKDRVKLNIDVPGPDIRVLVNNVRLEQVLVNLINNAIDALGPPDSNNPSSHQRRIDLIAIIDAKDAIVQVRDTGPGIPDDVISHLFEPFFTTKDVGLGLGLGLSISYGIIQEFGGELSAHNLPEGGAEFTFNIPLVQDEDASIARSNHDSAKQETA</sequence>
<dbReference type="InterPro" id="IPR004358">
    <property type="entry name" value="Sig_transdc_His_kin-like_C"/>
</dbReference>
<protein>
    <recommendedName>
        <fullName evidence="16">C4-dicarboxylate transport sensor protein DctB</fullName>
        <ecNumber evidence="3">2.7.13.3</ecNumber>
    </recommendedName>
</protein>
<evidence type="ECO:0000256" key="16">
    <source>
        <dbReference type="ARBA" id="ARBA00073143"/>
    </source>
</evidence>
<dbReference type="InterPro" id="IPR036097">
    <property type="entry name" value="HisK_dim/P_sf"/>
</dbReference>
<dbReference type="FunFam" id="1.10.287.130:FF:000049">
    <property type="entry name" value="C4-dicarboxylate transport sensor protein DctB"/>
    <property type="match status" value="1"/>
</dbReference>
<proteinExistence type="predicted"/>
<dbReference type="Gene3D" id="6.10.250.3020">
    <property type="match status" value="1"/>
</dbReference>
<keyword evidence="11" id="KW-0067">ATP-binding</keyword>
<dbReference type="InterPro" id="IPR005467">
    <property type="entry name" value="His_kinase_dom"/>
</dbReference>
<evidence type="ECO:0000256" key="3">
    <source>
        <dbReference type="ARBA" id="ARBA00012438"/>
    </source>
</evidence>
<evidence type="ECO:0000256" key="17">
    <source>
        <dbReference type="SAM" id="Coils"/>
    </source>
</evidence>
<keyword evidence="4" id="KW-1003">Cell membrane</keyword>
<evidence type="ECO:0000313" key="20">
    <source>
        <dbReference type="EMBL" id="OEJ67712.1"/>
    </source>
</evidence>
<evidence type="ECO:0000256" key="1">
    <source>
        <dbReference type="ARBA" id="ARBA00000085"/>
    </source>
</evidence>
<evidence type="ECO:0000256" key="7">
    <source>
        <dbReference type="ARBA" id="ARBA00022679"/>
    </source>
</evidence>
<dbReference type="AlphaFoldDB" id="A0A1E5Q8J0"/>
<evidence type="ECO:0000256" key="11">
    <source>
        <dbReference type="ARBA" id="ARBA00022840"/>
    </source>
</evidence>
<evidence type="ECO:0000256" key="15">
    <source>
        <dbReference type="ARBA" id="ARBA00059004"/>
    </source>
</evidence>
<dbReference type="PIRSF" id="PIRSF036431">
    <property type="entry name" value="STHK_DctB"/>
    <property type="match status" value="1"/>
</dbReference>
<comment type="subcellular location">
    <subcellularLocation>
        <location evidence="2">Cell inner membrane</location>
        <topology evidence="2">Multi-pass membrane protein</topology>
    </subcellularLocation>
</comment>
<keyword evidence="14 18" id="KW-0472">Membrane</keyword>